<name>A0ABN8YG25_RANTA</name>
<keyword evidence="2" id="KW-1133">Transmembrane helix</keyword>
<keyword evidence="2" id="KW-0812">Transmembrane</keyword>
<organism evidence="3 4">
    <name type="scientific">Rangifer tarandus platyrhynchus</name>
    <name type="common">Svalbard reindeer</name>
    <dbReference type="NCBI Taxonomy" id="3082113"/>
    <lineage>
        <taxon>Eukaryota</taxon>
        <taxon>Metazoa</taxon>
        <taxon>Chordata</taxon>
        <taxon>Craniata</taxon>
        <taxon>Vertebrata</taxon>
        <taxon>Euteleostomi</taxon>
        <taxon>Mammalia</taxon>
        <taxon>Eutheria</taxon>
        <taxon>Laurasiatheria</taxon>
        <taxon>Artiodactyla</taxon>
        <taxon>Ruminantia</taxon>
        <taxon>Pecora</taxon>
        <taxon>Cervidae</taxon>
        <taxon>Odocoileinae</taxon>
        <taxon>Rangifer</taxon>
    </lineage>
</organism>
<keyword evidence="4" id="KW-1185">Reference proteome</keyword>
<feature type="compositionally biased region" description="Polar residues" evidence="1">
    <location>
        <begin position="94"/>
        <end position="103"/>
    </location>
</feature>
<proteinExistence type="predicted"/>
<accession>A0ABN8YG25</accession>
<feature type="region of interest" description="Disordered" evidence="1">
    <location>
        <begin position="62"/>
        <end position="121"/>
    </location>
</feature>
<gene>
    <name evidence="3" type="ORF">MRATA1EN1_LOCUS9336</name>
</gene>
<dbReference type="Proteomes" id="UP001176941">
    <property type="component" value="Chromosome 2"/>
</dbReference>
<dbReference type="EMBL" id="OX459938">
    <property type="protein sequence ID" value="CAI9160374.1"/>
    <property type="molecule type" value="Genomic_DNA"/>
</dbReference>
<feature type="transmembrane region" description="Helical" evidence="2">
    <location>
        <begin position="31"/>
        <end position="56"/>
    </location>
</feature>
<evidence type="ECO:0000313" key="4">
    <source>
        <dbReference type="Proteomes" id="UP001176941"/>
    </source>
</evidence>
<evidence type="ECO:0000313" key="3">
    <source>
        <dbReference type="EMBL" id="CAI9160374.1"/>
    </source>
</evidence>
<keyword evidence="2" id="KW-0472">Membrane</keyword>
<sequence>MKRRPHCGIHCGQGTLWVHTSFGLASSNSGIFLPLPGILLITLILFLDSIALGHLLSLQSKVGEKQNPPPMREPKGPSIFIPAGKSSPPKSCKSVAQTSSQSAARHRGVPQALGLEKPETV</sequence>
<reference evidence="3" key="1">
    <citation type="submission" date="2023-04" db="EMBL/GenBank/DDBJ databases">
        <authorList>
            <consortium name="ELIXIR-Norway"/>
        </authorList>
    </citation>
    <scope>NUCLEOTIDE SEQUENCE [LARGE SCALE GENOMIC DNA]</scope>
</reference>
<evidence type="ECO:0000256" key="1">
    <source>
        <dbReference type="SAM" id="MobiDB-lite"/>
    </source>
</evidence>
<protein>
    <submittedName>
        <fullName evidence="3">Uncharacterized protein</fullName>
    </submittedName>
</protein>
<evidence type="ECO:0000256" key="2">
    <source>
        <dbReference type="SAM" id="Phobius"/>
    </source>
</evidence>